<dbReference type="PANTHER" id="PTHR30024">
    <property type="entry name" value="ALIPHATIC SULFONATES-BINDING PROTEIN-RELATED"/>
    <property type="match status" value="1"/>
</dbReference>
<dbReference type="CDD" id="cd01008">
    <property type="entry name" value="PBP2_NrtA_SsuA_CpmA_like"/>
    <property type="match status" value="1"/>
</dbReference>
<name>A0A5M6J1U4_9PROT</name>
<dbReference type="InterPro" id="IPR001638">
    <property type="entry name" value="Solute-binding_3/MltF_N"/>
</dbReference>
<dbReference type="SUPFAM" id="SSF53850">
    <property type="entry name" value="Periplasmic binding protein-like II"/>
    <property type="match status" value="1"/>
</dbReference>
<dbReference type="OrthoDB" id="7374754at2"/>
<sequence length="325" mass="35589">MPHRLLPRRTLLASPLLGAALALPGRDASGRTTDVVRLTWGLGNITLIAKVRGELERTLAAQGIRVEWVGPFPNHAPTLQAVTGNSADFSFGGSTTPALATIIAGAPLVFAQFFVYEPRTTAIIARDGSGIDRIEDLAGRSVAVNRSGLGEFLLVAALEKHRVDRSRVRFVYLNPPEAGPAFGSGKVDAWSMWSPVVDVARIDYKAHDLFIEGRDLDFQIDFTSFVTRRRFAEENPDLVRAVNAALAAEGAWANENIIEAEKISQAQAKYSDAIRDAFIAKRRHYRFIPVTNADFIAGLQRAADWLTARRVLPDKVVVADHLARL</sequence>
<dbReference type="RefSeq" id="WP_150038240.1">
    <property type="nucleotide sequence ID" value="NZ_OW485601.1"/>
</dbReference>
<organism evidence="3 4">
    <name type="scientific">Rhodovastum atsumiense</name>
    <dbReference type="NCBI Taxonomy" id="504468"/>
    <lineage>
        <taxon>Bacteria</taxon>
        <taxon>Pseudomonadati</taxon>
        <taxon>Pseudomonadota</taxon>
        <taxon>Alphaproteobacteria</taxon>
        <taxon>Acetobacterales</taxon>
        <taxon>Acetobacteraceae</taxon>
        <taxon>Rhodovastum</taxon>
    </lineage>
</organism>
<comment type="caution">
    <text evidence="3">The sequence shown here is derived from an EMBL/GenBank/DDBJ whole genome shotgun (WGS) entry which is preliminary data.</text>
</comment>
<proteinExistence type="inferred from homology"/>
<reference evidence="3 4" key="1">
    <citation type="submission" date="2019-09" db="EMBL/GenBank/DDBJ databases">
        <title>Genome sequence of Rhodovastum atsumiense, a diverse member of the Acetobacteraceae family of non-sulfur purple photosynthetic bacteria.</title>
        <authorList>
            <person name="Meyer T."/>
            <person name="Kyndt J."/>
        </authorList>
    </citation>
    <scope>NUCLEOTIDE SEQUENCE [LARGE SCALE GENOMIC DNA]</scope>
    <source>
        <strain evidence="3 4">DSM 21279</strain>
    </source>
</reference>
<comment type="similarity">
    <text evidence="1">Belongs to the bacterial solute-binding protein SsuA/TauA family.</text>
</comment>
<dbReference type="Proteomes" id="UP000325255">
    <property type="component" value="Unassembled WGS sequence"/>
</dbReference>
<accession>A0A5M6J1U4</accession>
<protein>
    <submittedName>
        <fullName evidence="3">Transporter substrate-binding domain-containing protein</fullName>
    </submittedName>
</protein>
<dbReference type="Pfam" id="PF09084">
    <property type="entry name" value="NMT1"/>
    <property type="match status" value="1"/>
</dbReference>
<keyword evidence="4" id="KW-1185">Reference proteome</keyword>
<evidence type="ECO:0000259" key="2">
    <source>
        <dbReference type="SMART" id="SM00062"/>
    </source>
</evidence>
<dbReference type="InterPro" id="IPR015168">
    <property type="entry name" value="SsuA/THI5"/>
</dbReference>
<evidence type="ECO:0000256" key="1">
    <source>
        <dbReference type="ARBA" id="ARBA00010742"/>
    </source>
</evidence>
<dbReference type="EMBL" id="VWPK01000001">
    <property type="protein sequence ID" value="KAA5614573.1"/>
    <property type="molecule type" value="Genomic_DNA"/>
</dbReference>
<dbReference type="Gene3D" id="3.40.190.10">
    <property type="entry name" value="Periplasmic binding protein-like II"/>
    <property type="match status" value="2"/>
</dbReference>
<feature type="domain" description="Solute-binding protein family 3/N-terminal" evidence="2">
    <location>
        <begin position="37"/>
        <end position="256"/>
    </location>
</feature>
<dbReference type="PANTHER" id="PTHR30024:SF42">
    <property type="entry name" value="ALIPHATIC SULFONATES-BINDING PROTEIN-RELATED"/>
    <property type="match status" value="1"/>
</dbReference>
<evidence type="ECO:0000313" key="4">
    <source>
        <dbReference type="Proteomes" id="UP000325255"/>
    </source>
</evidence>
<gene>
    <name evidence="3" type="ORF">F1189_00095</name>
</gene>
<dbReference type="SMART" id="SM00062">
    <property type="entry name" value="PBPb"/>
    <property type="match status" value="1"/>
</dbReference>
<evidence type="ECO:0000313" key="3">
    <source>
        <dbReference type="EMBL" id="KAA5614573.1"/>
    </source>
</evidence>
<dbReference type="AlphaFoldDB" id="A0A5M6J1U4"/>